<feature type="transmembrane region" description="Helical" evidence="1">
    <location>
        <begin position="21"/>
        <end position="44"/>
    </location>
</feature>
<evidence type="ECO:0000256" key="1">
    <source>
        <dbReference type="SAM" id="Phobius"/>
    </source>
</evidence>
<name>A0A6C0C391_9ZZZZ</name>
<dbReference type="AlphaFoldDB" id="A0A6C0C391"/>
<feature type="transmembrane region" description="Helical" evidence="1">
    <location>
        <begin position="122"/>
        <end position="143"/>
    </location>
</feature>
<keyword evidence="1" id="KW-1133">Transmembrane helix</keyword>
<keyword evidence="1" id="KW-0812">Transmembrane</keyword>
<sequence>MNTHIKYSQKVANNDKKNKVDFIKTVVGFVTFIIVFVVIIPFVLVKNDLYTILEAYMPNLDIIATVITWHGGPFNIWEHLYPISPLTIYGFSSQTMINYMALLGLTYIVSRETKKTNSIIKGWSLAFVMLLMTYLLPGKFILWAMDKTSQLLNYPMVDGTVTFMVGIFITILVILLESYVIKHFRGNLANFAKKIINLPKLLKK</sequence>
<dbReference type="EMBL" id="MN739335">
    <property type="protein sequence ID" value="QHS99165.1"/>
    <property type="molecule type" value="Genomic_DNA"/>
</dbReference>
<reference evidence="2" key="1">
    <citation type="journal article" date="2020" name="Nature">
        <title>Giant virus diversity and host interactions through global metagenomics.</title>
        <authorList>
            <person name="Schulz F."/>
            <person name="Roux S."/>
            <person name="Paez-Espino D."/>
            <person name="Jungbluth S."/>
            <person name="Walsh D.A."/>
            <person name="Denef V.J."/>
            <person name="McMahon K.D."/>
            <person name="Konstantinidis K.T."/>
            <person name="Eloe-Fadrosh E.A."/>
            <person name="Kyrpides N.C."/>
            <person name="Woyke T."/>
        </authorList>
    </citation>
    <scope>NUCLEOTIDE SEQUENCE</scope>
    <source>
        <strain evidence="2">GVMAG-M-3300020185-33</strain>
    </source>
</reference>
<proteinExistence type="predicted"/>
<organism evidence="2">
    <name type="scientific">viral metagenome</name>
    <dbReference type="NCBI Taxonomy" id="1070528"/>
    <lineage>
        <taxon>unclassified sequences</taxon>
        <taxon>metagenomes</taxon>
        <taxon>organismal metagenomes</taxon>
    </lineage>
</organism>
<accession>A0A6C0C391</accession>
<evidence type="ECO:0000313" key="2">
    <source>
        <dbReference type="EMBL" id="QHS99165.1"/>
    </source>
</evidence>
<feature type="transmembrane region" description="Helical" evidence="1">
    <location>
        <begin position="88"/>
        <end position="110"/>
    </location>
</feature>
<keyword evidence="1" id="KW-0472">Membrane</keyword>
<feature type="transmembrane region" description="Helical" evidence="1">
    <location>
        <begin position="163"/>
        <end position="181"/>
    </location>
</feature>
<protein>
    <submittedName>
        <fullName evidence="2">Uncharacterized protein</fullName>
    </submittedName>
</protein>